<reference evidence="2" key="1">
    <citation type="journal article" date="2023" name="G3 (Bethesda)">
        <title>Whole genome assembly and annotation of the endangered Caribbean coral Acropora cervicornis.</title>
        <authorList>
            <person name="Selwyn J.D."/>
            <person name="Vollmer S.V."/>
        </authorList>
    </citation>
    <scope>NUCLEOTIDE SEQUENCE</scope>
    <source>
        <strain evidence="2">K2</strain>
    </source>
</reference>
<evidence type="ECO:0000313" key="2">
    <source>
        <dbReference type="EMBL" id="KAK2569891.1"/>
    </source>
</evidence>
<protein>
    <submittedName>
        <fullName evidence="2">Uncharacterized protein</fullName>
    </submittedName>
</protein>
<dbReference type="AlphaFoldDB" id="A0AAD9QYP6"/>
<organism evidence="2 3">
    <name type="scientific">Acropora cervicornis</name>
    <name type="common">Staghorn coral</name>
    <dbReference type="NCBI Taxonomy" id="6130"/>
    <lineage>
        <taxon>Eukaryota</taxon>
        <taxon>Metazoa</taxon>
        <taxon>Cnidaria</taxon>
        <taxon>Anthozoa</taxon>
        <taxon>Hexacorallia</taxon>
        <taxon>Scleractinia</taxon>
        <taxon>Astrocoeniina</taxon>
        <taxon>Acroporidae</taxon>
        <taxon>Acropora</taxon>
    </lineage>
</organism>
<evidence type="ECO:0000256" key="1">
    <source>
        <dbReference type="SAM" id="MobiDB-lite"/>
    </source>
</evidence>
<keyword evidence="3" id="KW-1185">Reference proteome</keyword>
<sequence length="221" mass="24696">MNCNDSTADYDKATEEEKKKKSVDFDCESGVHNRGMKSKWHLFENCFVDSLESRDESSMKEKLYVSTWKKRTLANGEKCSGASKECTAMSSESNRQRHCRPAAESEMALAARSHHSNGEVTHDDENNDNEEELDDYVIFADDLISGFDDQNMERPSFTQPSQHPTIPMVLSEPGVKPVIQVNFFVIAFIAAVLGKTGTKADVFYQFMDGKTGGKQVSLSGK</sequence>
<reference evidence="2" key="2">
    <citation type="journal article" date="2023" name="Science">
        <title>Genomic signatures of disease resistance in endangered staghorn corals.</title>
        <authorList>
            <person name="Vollmer S.V."/>
            <person name="Selwyn J.D."/>
            <person name="Despard B.A."/>
            <person name="Roesel C.L."/>
        </authorList>
    </citation>
    <scope>NUCLEOTIDE SEQUENCE</scope>
    <source>
        <strain evidence="2">K2</strain>
    </source>
</reference>
<name>A0AAD9QYP6_ACRCE</name>
<accession>A0AAD9QYP6</accession>
<proteinExistence type="predicted"/>
<dbReference type="Proteomes" id="UP001249851">
    <property type="component" value="Unassembled WGS sequence"/>
</dbReference>
<comment type="caution">
    <text evidence="2">The sequence shown here is derived from an EMBL/GenBank/DDBJ whole genome shotgun (WGS) entry which is preliminary data.</text>
</comment>
<gene>
    <name evidence="2" type="ORF">P5673_005747</name>
</gene>
<dbReference type="EMBL" id="JARQWQ010000009">
    <property type="protein sequence ID" value="KAK2569891.1"/>
    <property type="molecule type" value="Genomic_DNA"/>
</dbReference>
<evidence type="ECO:0000313" key="3">
    <source>
        <dbReference type="Proteomes" id="UP001249851"/>
    </source>
</evidence>
<feature type="region of interest" description="Disordered" evidence="1">
    <location>
        <begin position="1"/>
        <end position="23"/>
    </location>
</feature>
<feature type="compositionally biased region" description="Basic and acidic residues" evidence="1">
    <location>
        <begin position="9"/>
        <end position="23"/>
    </location>
</feature>